<dbReference type="Proteomes" id="UP000276133">
    <property type="component" value="Unassembled WGS sequence"/>
</dbReference>
<reference evidence="1 2" key="1">
    <citation type="journal article" date="2018" name="Sci. Rep.">
        <title>Genomic signatures of local adaptation to the degree of environmental predictability in rotifers.</title>
        <authorList>
            <person name="Franch-Gras L."/>
            <person name="Hahn C."/>
            <person name="Garcia-Roger E.M."/>
            <person name="Carmona M.J."/>
            <person name="Serra M."/>
            <person name="Gomez A."/>
        </authorList>
    </citation>
    <scope>NUCLEOTIDE SEQUENCE [LARGE SCALE GENOMIC DNA]</scope>
    <source>
        <strain evidence="1">HYR1</strain>
    </source>
</reference>
<proteinExistence type="predicted"/>
<evidence type="ECO:0000313" key="2">
    <source>
        <dbReference type="Proteomes" id="UP000276133"/>
    </source>
</evidence>
<keyword evidence="2" id="KW-1185">Reference proteome</keyword>
<gene>
    <name evidence="1" type="ORF">BpHYR1_014560</name>
</gene>
<evidence type="ECO:0000313" key="1">
    <source>
        <dbReference type="EMBL" id="RNA02377.1"/>
    </source>
</evidence>
<sequence length="73" mass="8689">MDSLNIGIFYKNYYHLKGDFNCLSFKKSEIYLNFILVICEKYCKQKKNHLVLNVDFLCLETKTQNVTLRKEAC</sequence>
<comment type="caution">
    <text evidence="1">The sequence shown here is derived from an EMBL/GenBank/DDBJ whole genome shotgun (WGS) entry which is preliminary data.</text>
</comment>
<protein>
    <submittedName>
        <fullName evidence="1">Uncharacterized protein</fullName>
    </submittedName>
</protein>
<dbReference type="EMBL" id="REGN01008913">
    <property type="protein sequence ID" value="RNA02377.1"/>
    <property type="molecule type" value="Genomic_DNA"/>
</dbReference>
<dbReference type="AlphaFoldDB" id="A0A3M7PT95"/>
<accession>A0A3M7PT95</accession>
<organism evidence="1 2">
    <name type="scientific">Brachionus plicatilis</name>
    <name type="common">Marine rotifer</name>
    <name type="synonym">Brachionus muelleri</name>
    <dbReference type="NCBI Taxonomy" id="10195"/>
    <lineage>
        <taxon>Eukaryota</taxon>
        <taxon>Metazoa</taxon>
        <taxon>Spiralia</taxon>
        <taxon>Gnathifera</taxon>
        <taxon>Rotifera</taxon>
        <taxon>Eurotatoria</taxon>
        <taxon>Monogononta</taxon>
        <taxon>Pseudotrocha</taxon>
        <taxon>Ploima</taxon>
        <taxon>Brachionidae</taxon>
        <taxon>Brachionus</taxon>
    </lineage>
</organism>
<name>A0A3M7PT95_BRAPC</name>